<feature type="region of interest" description="Disordered" evidence="1">
    <location>
        <begin position="40"/>
        <end position="61"/>
    </location>
</feature>
<evidence type="ECO:0000256" key="1">
    <source>
        <dbReference type="SAM" id="MobiDB-lite"/>
    </source>
</evidence>
<dbReference type="Gene3D" id="3.40.30.10">
    <property type="entry name" value="Glutaredoxin"/>
    <property type="match status" value="1"/>
</dbReference>
<feature type="region of interest" description="Disordered" evidence="1">
    <location>
        <begin position="88"/>
        <end position="164"/>
    </location>
</feature>
<dbReference type="AlphaFoldDB" id="A0AAD6ETS6"/>
<dbReference type="Proteomes" id="UP001210211">
    <property type="component" value="Unassembled WGS sequence"/>
</dbReference>
<dbReference type="EMBL" id="JAMRDG010000001">
    <property type="protein sequence ID" value="KAJ3700947.1"/>
    <property type="molecule type" value="Genomic_DNA"/>
</dbReference>
<dbReference type="PANTHER" id="PTHR45669">
    <property type="entry name" value="GLUTAREDOXIN DOMAIN-CONTAINING CYSTEINE-RICH PROTEIN CG12206-RELATED"/>
    <property type="match status" value="1"/>
</dbReference>
<organism evidence="3 4">
    <name type="scientific">Rhynchospora tenuis</name>
    <dbReference type="NCBI Taxonomy" id="198213"/>
    <lineage>
        <taxon>Eukaryota</taxon>
        <taxon>Viridiplantae</taxon>
        <taxon>Streptophyta</taxon>
        <taxon>Embryophyta</taxon>
        <taxon>Tracheophyta</taxon>
        <taxon>Spermatophyta</taxon>
        <taxon>Magnoliopsida</taxon>
        <taxon>Liliopsida</taxon>
        <taxon>Poales</taxon>
        <taxon>Cyperaceae</taxon>
        <taxon>Cyperoideae</taxon>
        <taxon>Rhynchosporeae</taxon>
        <taxon>Rhynchospora</taxon>
    </lineage>
</organism>
<proteinExistence type="predicted"/>
<dbReference type="SUPFAM" id="SSF52833">
    <property type="entry name" value="Thioredoxin-like"/>
    <property type="match status" value="1"/>
</dbReference>
<accession>A0AAD6ETS6</accession>
<sequence length="402" mass="43850">MGCSGSKQVDVVADVYRPPPTSVALFDITKIEEPWLLAESNDKLEEQEEEEDDLKKNQITPIPLPLLEKLDSSDAAPTSWNEVSKALEDLKPSIESNKTTLLSLPSKTKKPLPPPKAQPAPNSDSNNNMPVVVTAAPSTTTAGTAPAENPPAAPIVTAPTNGTSSRAIQELGSIRSVKENSFIIRDRELKKAGNDAVNSAIATWRRRRDPLEAYPEKRPPGKSGEGIVLYTTTLRGVRRTFEDCERARQAIEAYATEAGIVPEERDVSLHSEYLKEMKELAGEDAVVPRLFIRGRYIGGIEEVMDLADTGKLRDMLKWVHEGKGGRKDCEGCGGARFVPCFECHGSCKVVSADGKGVERCEVCNENGLELCPILAFEKIVCESVNGFSGRMIFAQQPQTAFI</sequence>
<dbReference type="InterPro" id="IPR036249">
    <property type="entry name" value="Thioredoxin-like_sf"/>
</dbReference>
<dbReference type="Pfam" id="PF00462">
    <property type="entry name" value="Glutaredoxin"/>
    <property type="match status" value="1"/>
</dbReference>
<dbReference type="InterPro" id="IPR002109">
    <property type="entry name" value="Glutaredoxin"/>
</dbReference>
<reference evidence="3 4" key="1">
    <citation type="journal article" date="2022" name="Cell">
        <title>Repeat-based holocentromeres influence genome architecture and karyotype evolution.</title>
        <authorList>
            <person name="Hofstatter P.G."/>
            <person name="Thangavel G."/>
            <person name="Lux T."/>
            <person name="Neumann P."/>
            <person name="Vondrak T."/>
            <person name="Novak P."/>
            <person name="Zhang M."/>
            <person name="Costa L."/>
            <person name="Castellani M."/>
            <person name="Scott A."/>
            <person name="Toegelov H."/>
            <person name="Fuchs J."/>
            <person name="Mata-Sucre Y."/>
            <person name="Dias Y."/>
            <person name="Vanzela A.L.L."/>
            <person name="Huettel B."/>
            <person name="Almeida C.C.S."/>
            <person name="Simkova H."/>
            <person name="Souza G."/>
            <person name="Pedrosa-Harand A."/>
            <person name="Macas J."/>
            <person name="Mayer K.F.X."/>
            <person name="Houben A."/>
            <person name="Marques A."/>
        </authorList>
    </citation>
    <scope>NUCLEOTIDE SEQUENCE [LARGE SCALE GENOMIC DNA]</scope>
    <source>
        <strain evidence="3">RhyTen1mFocal</strain>
    </source>
</reference>
<gene>
    <name evidence="3" type="ORF">LUZ61_004652</name>
</gene>
<feature type="compositionally biased region" description="Polar residues" evidence="1">
    <location>
        <begin position="120"/>
        <end position="129"/>
    </location>
</feature>
<dbReference type="PANTHER" id="PTHR45669:SF7">
    <property type="entry name" value="F1N19.7"/>
    <property type="match status" value="1"/>
</dbReference>
<dbReference type="Pfam" id="PF23733">
    <property type="entry name" value="GRXCR1-2_C"/>
    <property type="match status" value="1"/>
</dbReference>
<keyword evidence="4" id="KW-1185">Reference proteome</keyword>
<evidence type="ECO:0000313" key="4">
    <source>
        <dbReference type="Proteomes" id="UP001210211"/>
    </source>
</evidence>
<evidence type="ECO:0000313" key="3">
    <source>
        <dbReference type="EMBL" id="KAJ3700947.1"/>
    </source>
</evidence>
<evidence type="ECO:0000259" key="2">
    <source>
        <dbReference type="Pfam" id="PF00462"/>
    </source>
</evidence>
<feature type="compositionally biased region" description="Low complexity" evidence="1">
    <location>
        <begin position="130"/>
        <end position="147"/>
    </location>
</feature>
<comment type="caution">
    <text evidence="3">The sequence shown here is derived from an EMBL/GenBank/DDBJ whole genome shotgun (WGS) entry which is preliminary data.</text>
</comment>
<dbReference type="CDD" id="cd03031">
    <property type="entry name" value="GRX_GRX_like"/>
    <property type="match status" value="1"/>
</dbReference>
<protein>
    <recommendedName>
        <fullName evidence="2">Glutaredoxin domain-containing protein</fullName>
    </recommendedName>
</protein>
<feature type="domain" description="Glutaredoxin" evidence="2">
    <location>
        <begin position="227"/>
        <end position="297"/>
    </location>
</feature>
<name>A0AAD6ETS6_9POAL</name>
<dbReference type="PROSITE" id="PS51354">
    <property type="entry name" value="GLUTAREDOXIN_2"/>
    <property type="match status" value="1"/>
</dbReference>